<comment type="caution">
    <text evidence="2">The sequence shown here is derived from an EMBL/GenBank/DDBJ whole genome shotgun (WGS) entry which is preliminary data.</text>
</comment>
<reference evidence="2 3" key="1">
    <citation type="submission" date="2015-11" db="EMBL/GenBank/DDBJ databases">
        <title>Genomic analysis of 38 Legionella species identifies large and diverse effector repertoires.</title>
        <authorList>
            <person name="Burstein D."/>
            <person name="Amaro F."/>
            <person name="Zusman T."/>
            <person name="Lifshitz Z."/>
            <person name="Cohen O."/>
            <person name="Gilbert J.A."/>
            <person name="Pupko T."/>
            <person name="Shuman H.A."/>
            <person name="Segal G."/>
        </authorList>
    </citation>
    <scope>NUCLEOTIDE SEQUENCE [LARGE SCALE GENOMIC DNA]</scope>
    <source>
        <strain evidence="2 3">Bercovier 4</strain>
    </source>
</reference>
<proteinExistence type="predicted"/>
<feature type="region of interest" description="Disordered" evidence="1">
    <location>
        <begin position="616"/>
        <end position="659"/>
    </location>
</feature>
<evidence type="ECO:0000313" key="3">
    <source>
        <dbReference type="Proteomes" id="UP000054761"/>
    </source>
</evidence>
<gene>
    <name evidence="2" type="ORF">Lisr_0084</name>
</gene>
<name>A0A0W0WQF3_9GAMM</name>
<keyword evidence="3" id="KW-1185">Reference proteome</keyword>
<organism evidence="2 3">
    <name type="scientific">Legionella israelensis</name>
    <dbReference type="NCBI Taxonomy" id="454"/>
    <lineage>
        <taxon>Bacteria</taxon>
        <taxon>Pseudomonadati</taxon>
        <taxon>Pseudomonadota</taxon>
        <taxon>Gammaproteobacteria</taxon>
        <taxon>Legionellales</taxon>
        <taxon>Legionellaceae</taxon>
        <taxon>Legionella</taxon>
    </lineage>
</organism>
<evidence type="ECO:0000256" key="1">
    <source>
        <dbReference type="SAM" id="MobiDB-lite"/>
    </source>
</evidence>
<dbReference type="PATRIC" id="fig|454.4.peg.89"/>
<sequence length="659" mass="75688">MTEKISLVSLATVTTQLQRLQDTDIDSIDDYLSNHHDYKLSTEGILKLPKHGDIKEVQREAMALNVSRILGLDTTRSSIVTHDGQPALFVPFDDIKLMKEFAKGKIFEAFEPLKKEKKTYQHYSTINTVGSGLQSDQFIDDFGDSFGLFYVCSDPDSIGGYNQNKALRDNRSLYIFDQVIMSTDKMKLDSRLSLQPDEFFMKHTRHGQGRNRTLIEDSSLSSKFDSLMHLLAQQNRIYTYATTVADRHQEEIERLEDMLNNPLLSEEDKQVLIEKRKQVTDLKDDAIETREAIKARIDKISGILPKVRTEQHDSFRMEHIKQSLVLEKLLHNPTLFTDDGRPYKNPWTYRQDNPVKTLERLRNGNILLKFKSKPSAKMVDFIKRHGSDSIRLNSSKAIEISEEDLFSLNETMLHPESKIQMKHEVDYLNPDDLKQISTAYGEGHRGRILKLVDDYISEMTKPTNTQEMKLLVTRNAVIFLQRYINTAKDKGFGMHVLKKLHFDIQQRLQNMIPLEHKPNNLNEAFNAALKLDRVDVFNKVMAEAIKQNKVNSEDFLDFLQICIDQEAQATDHIKAIESSNFISEHGNSLLETLKSPLIVLEDISDNELDIDPEKNREEELNSQKELNENIIPLSNSQKPGKGEVTDLQTDLPSVGIKVK</sequence>
<dbReference type="OrthoDB" id="5650734at2"/>
<dbReference type="RefSeq" id="WP_058500477.1">
    <property type="nucleotide sequence ID" value="NZ_CAAAJA010000014.1"/>
</dbReference>
<feature type="compositionally biased region" description="Basic and acidic residues" evidence="1">
    <location>
        <begin position="616"/>
        <end position="627"/>
    </location>
</feature>
<protein>
    <submittedName>
        <fullName evidence="2">Coiled-coil protein</fullName>
    </submittedName>
</protein>
<evidence type="ECO:0000313" key="2">
    <source>
        <dbReference type="EMBL" id="KTD34540.1"/>
    </source>
</evidence>
<dbReference type="AlphaFoldDB" id="A0A0W0WQF3"/>
<dbReference type="Proteomes" id="UP000054761">
    <property type="component" value="Unassembled WGS sequence"/>
</dbReference>
<dbReference type="EMBL" id="LNYH01000004">
    <property type="protein sequence ID" value="KTD34540.1"/>
    <property type="molecule type" value="Genomic_DNA"/>
</dbReference>
<accession>A0A0W0WQF3</accession>